<sequence>MINKNARLYTVQVLSSLSIWITLVCCFWEIGFAQNLSPIQLGLMSFSFSGAMALFNAFMTVLVKPIYSKIIMLVTLAIDIVLYILLYTANLNKSIIYVYIFLIAACFSSVSISKDKIFEVTSLKGADASEKIFKFMRFIGPIVGGIIVEFFSFKHVMLMNVALLFLTVFATLTIESPLQDTELERTDSKYITSDIYEKNASAFRIFLVMAFIITVTIQMIDAQLVTVFRLITNVSAASFGLCIGISGIGVFFISSYFEKYFVKELFLYFGFLVMGALMIFAGSYFANHQTVPLLLVFYMFFIGGLSWQIIMTTQENIIKSISDRKKMLALFAIVGSILVVSYSLGALSSGFIVNKIGISTLYLWCGYILVMTGILGKVIVTALFKLRE</sequence>
<dbReference type="GO" id="GO:0005886">
    <property type="term" value="C:plasma membrane"/>
    <property type="evidence" value="ECO:0007669"/>
    <property type="project" value="UniProtKB-SubCell"/>
</dbReference>
<feature type="transmembrane region" description="Helical" evidence="6">
    <location>
        <begin position="265"/>
        <end position="285"/>
    </location>
</feature>
<proteinExistence type="predicted"/>
<feature type="transmembrane region" description="Helical" evidence="6">
    <location>
        <begin position="39"/>
        <end position="63"/>
    </location>
</feature>
<dbReference type="PANTHER" id="PTHR23513:SF6">
    <property type="entry name" value="MAJOR FACILITATOR SUPERFAMILY ASSOCIATED DOMAIN-CONTAINING PROTEIN"/>
    <property type="match status" value="1"/>
</dbReference>
<dbReference type="EMBL" id="LS483346">
    <property type="protein sequence ID" value="SQF35135.1"/>
    <property type="molecule type" value="Genomic_DNA"/>
</dbReference>
<evidence type="ECO:0000313" key="7">
    <source>
        <dbReference type="EMBL" id="SQF35135.1"/>
    </source>
</evidence>
<feature type="transmembrane region" description="Helical" evidence="6">
    <location>
        <begin position="70"/>
        <end position="89"/>
    </location>
</feature>
<dbReference type="InterPro" id="IPR036259">
    <property type="entry name" value="MFS_trans_sf"/>
</dbReference>
<gene>
    <name evidence="7" type="ORF">NCTC11085_01513</name>
</gene>
<feature type="transmembrane region" description="Helical" evidence="6">
    <location>
        <begin position="328"/>
        <end position="349"/>
    </location>
</feature>
<dbReference type="PANTHER" id="PTHR23513">
    <property type="entry name" value="INTEGRAL MEMBRANE EFFLUX PROTEIN-RELATED"/>
    <property type="match status" value="1"/>
</dbReference>
<feature type="transmembrane region" description="Helical" evidence="6">
    <location>
        <begin position="95"/>
        <end position="112"/>
    </location>
</feature>
<protein>
    <submittedName>
        <fullName evidence="7">Macrolide-efflux protein</fullName>
    </submittedName>
</protein>
<feature type="transmembrane region" description="Helical" evidence="6">
    <location>
        <begin position="199"/>
        <end position="220"/>
    </location>
</feature>
<feature type="transmembrane region" description="Helical" evidence="6">
    <location>
        <begin position="226"/>
        <end position="253"/>
    </location>
</feature>
<evidence type="ECO:0000256" key="5">
    <source>
        <dbReference type="ARBA" id="ARBA00023136"/>
    </source>
</evidence>
<keyword evidence="4 6" id="KW-1133">Transmembrane helix</keyword>
<dbReference type="RefSeq" id="WP_002924097.1">
    <property type="nucleotide sequence ID" value="NZ_LS483346.1"/>
</dbReference>
<keyword evidence="2" id="KW-1003">Cell membrane</keyword>
<keyword evidence="5 6" id="KW-0472">Membrane</keyword>
<evidence type="ECO:0000313" key="8">
    <source>
        <dbReference type="Proteomes" id="UP000249623"/>
    </source>
</evidence>
<reference evidence="7 8" key="1">
    <citation type="submission" date="2018-06" db="EMBL/GenBank/DDBJ databases">
        <authorList>
            <consortium name="Pathogen Informatics"/>
            <person name="Doyle S."/>
        </authorList>
    </citation>
    <scope>NUCLEOTIDE SEQUENCE [LARGE SCALE GENOMIC DNA]</scope>
    <source>
        <strain evidence="7 8">NCTC11085</strain>
    </source>
</reference>
<accession>A0A2X3VCB4</accession>
<comment type="subcellular location">
    <subcellularLocation>
        <location evidence="1">Cell membrane</location>
        <topology evidence="1">Multi-pass membrane protein</topology>
    </subcellularLocation>
</comment>
<feature type="transmembrane region" description="Helical" evidence="6">
    <location>
        <begin position="157"/>
        <end position="178"/>
    </location>
</feature>
<evidence type="ECO:0000256" key="2">
    <source>
        <dbReference type="ARBA" id="ARBA00022475"/>
    </source>
</evidence>
<name>A0A2X3VCB4_STRSA</name>
<organism evidence="7 8">
    <name type="scientific">Streptococcus sanguinis</name>
    <dbReference type="NCBI Taxonomy" id="1305"/>
    <lineage>
        <taxon>Bacteria</taxon>
        <taxon>Bacillati</taxon>
        <taxon>Bacillota</taxon>
        <taxon>Bacilli</taxon>
        <taxon>Lactobacillales</taxon>
        <taxon>Streptococcaceae</taxon>
        <taxon>Streptococcus</taxon>
    </lineage>
</organism>
<evidence type="ECO:0000256" key="1">
    <source>
        <dbReference type="ARBA" id="ARBA00004651"/>
    </source>
</evidence>
<evidence type="ECO:0000256" key="3">
    <source>
        <dbReference type="ARBA" id="ARBA00022692"/>
    </source>
</evidence>
<dbReference type="Gene3D" id="1.20.1250.20">
    <property type="entry name" value="MFS general substrate transporter like domains"/>
    <property type="match status" value="1"/>
</dbReference>
<feature type="transmembrane region" description="Helical" evidence="6">
    <location>
        <begin position="12"/>
        <end position="33"/>
    </location>
</feature>
<dbReference type="AlphaFoldDB" id="A0A2X3VCB4"/>
<evidence type="ECO:0000256" key="4">
    <source>
        <dbReference type="ARBA" id="ARBA00022989"/>
    </source>
</evidence>
<dbReference type="SUPFAM" id="SSF103473">
    <property type="entry name" value="MFS general substrate transporter"/>
    <property type="match status" value="1"/>
</dbReference>
<feature type="transmembrane region" description="Helical" evidence="6">
    <location>
        <begin position="291"/>
        <end position="307"/>
    </location>
</feature>
<evidence type="ECO:0000256" key="6">
    <source>
        <dbReference type="SAM" id="Phobius"/>
    </source>
</evidence>
<keyword evidence="3 6" id="KW-0812">Transmembrane</keyword>
<feature type="transmembrane region" description="Helical" evidence="6">
    <location>
        <begin position="361"/>
        <end position="384"/>
    </location>
</feature>
<dbReference type="Proteomes" id="UP000249623">
    <property type="component" value="Chromosome 1"/>
</dbReference>
<feature type="transmembrane region" description="Helical" evidence="6">
    <location>
        <begin position="132"/>
        <end position="151"/>
    </location>
</feature>